<gene>
    <name evidence="3" type="ORF">DSL64_14155</name>
</gene>
<dbReference type="EMBL" id="QNUL01000010">
    <property type="protein sequence ID" value="REA60677.1"/>
    <property type="molecule type" value="Genomic_DNA"/>
</dbReference>
<dbReference type="SUPFAM" id="SSF55961">
    <property type="entry name" value="Bet v1-like"/>
    <property type="match status" value="1"/>
</dbReference>
<organism evidence="3 4">
    <name type="scientific">Dyadobacter luteus</name>
    <dbReference type="NCBI Taxonomy" id="2259619"/>
    <lineage>
        <taxon>Bacteria</taxon>
        <taxon>Pseudomonadati</taxon>
        <taxon>Bacteroidota</taxon>
        <taxon>Cytophagia</taxon>
        <taxon>Cytophagales</taxon>
        <taxon>Spirosomataceae</taxon>
        <taxon>Dyadobacter</taxon>
    </lineage>
</organism>
<dbReference type="CDD" id="cd07814">
    <property type="entry name" value="SRPBCC_CalC_Aha1-like"/>
    <property type="match status" value="1"/>
</dbReference>
<sequence>MPHIRHSLIISAPIEKVYEAITTSEGLSRWWTPDTDALPQVGSHARFHFGTEYYKEMLITELIPLEWVAWRCTKGATEWIDTSITFRLEHGDRQAFLQLHPEISGQIQQQGNGENLTLLSFAHDNWQEYTPMFAECSYTWGRFMRSLKLLCETGYGLPWPKQHEVH</sequence>
<comment type="similarity">
    <text evidence="1">Belongs to the AHA1 family.</text>
</comment>
<dbReference type="Gene3D" id="3.30.530.20">
    <property type="match status" value="1"/>
</dbReference>
<dbReference type="Pfam" id="PF08327">
    <property type="entry name" value="AHSA1"/>
    <property type="match status" value="1"/>
</dbReference>
<reference evidence="3 4" key="1">
    <citation type="submission" date="2018-07" db="EMBL/GenBank/DDBJ databases">
        <title>Dyadobacter roseus sp. nov., isolated from rose rhizosphere soil.</title>
        <authorList>
            <person name="Chen L."/>
        </authorList>
    </citation>
    <scope>NUCLEOTIDE SEQUENCE [LARGE SCALE GENOMIC DNA]</scope>
    <source>
        <strain evidence="3 4">RS19</strain>
    </source>
</reference>
<evidence type="ECO:0000256" key="1">
    <source>
        <dbReference type="ARBA" id="ARBA00006817"/>
    </source>
</evidence>
<accession>A0A3D8YAE3</accession>
<evidence type="ECO:0000313" key="4">
    <source>
        <dbReference type="Proteomes" id="UP000256373"/>
    </source>
</evidence>
<dbReference type="InterPro" id="IPR013538">
    <property type="entry name" value="ASHA1/2-like_C"/>
</dbReference>
<dbReference type="AlphaFoldDB" id="A0A3D8YAE3"/>
<name>A0A3D8YAE3_9BACT</name>
<feature type="domain" description="Activator of Hsp90 ATPase homologue 1/2-like C-terminal" evidence="2">
    <location>
        <begin position="12"/>
        <end position="133"/>
    </location>
</feature>
<dbReference type="OrthoDB" id="287565at2"/>
<dbReference type="InterPro" id="IPR023393">
    <property type="entry name" value="START-like_dom_sf"/>
</dbReference>
<dbReference type="RefSeq" id="WP_115831563.1">
    <property type="nucleotide sequence ID" value="NZ_QNUL01000010.1"/>
</dbReference>
<proteinExistence type="inferred from homology"/>
<comment type="caution">
    <text evidence="3">The sequence shown here is derived from an EMBL/GenBank/DDBJ whole genome shotgun (WGS) entry which is preliminary data.</text>
</comment>
<evidence type="ECO:0000313" key="3">
    <source>
        <dbReference type="EMBL" id="REA60677.1"/>
    </source>
</evidence>
<keyword evidence="4" id="KW-1185">Reference proteome</keyword>
<dbReference type="Proteomes" id="UP000256373">
    <property type="component" value="Unassembled WGS sequence"/>
</dbReference>
<evidence type="ECO:0000259" key="2">
    <source>
        <dbReference type="Pfam" id="PF08327"/>
    </source>
</evidence>
<protein>
    <submittedName>
        <fullName evidence="3">SRPBCC domain-containing protein</fullName>
    </submittedName>
</protein>